<accession>A0A2M9DG18</accession>
<accession>A0A1U7DFL5</accession>
<dbReference type="EMBL" id="CP019124">
    <property type="protein sequence ID" value="APX88751.1"/>
    <property type="molecule type" value="Genomic_DNA"/>
</dbReference>
<dbReference type="AlphaFoldDB" id="A0A1U7DFL5"/>
<dbReference type="InterPro" id="IPR009936">
    <property type="entry name" value="DUF1468"/>
</dbReference>
<organism evidence="2 3">
    <name type="scientific">Brevirhabdus pacifica</name>
    <dbReference type="NCBI Taxonomy" id="1267768"/>
    <lineage>
        <taxon>Bacteria</taxon>
        <taxon>Pseudomonadati</taxon>
        <taxon>Pseudomonadota</taxon>
        <taxon>Alphaproteobacteria</taxon>
        <taxon>Rhodobacterales</taxon>
        <taxon>Paracoccaceae</taxon>
        <taxon>Brevirhabdus</taxon>
    </lineage>
</organism>
<keyword evidence="3" id="KW-1185">Reference proteome</keyword>
<gene>
    <name evidence="2" type="ORF">BV394_02560</name>
</gene>
<evidence type="ECO:0000259" key="1">
    <source>
        <dbReference type="Pfam" id="PF07331"/>
    </source>
</evidence>
<evidence type="ECO:0000313" key="3">
    <source>
        <dbReference type="Proteomes" id="UP000187266"/>
    </source>
</evidence>
<dbReference type="RefSeq" id="WP_076978775.1">
    <property type="nucleotide sequence ID" value="NZ_CP019124.1"/>
</dbReference>
<dbReference type="Proteomes" id="UP000187266">
    <property type="component" value="Chromosome"/>
</dbReference>
<feature type="domain" description="DUF1468" evidence="1">
    <location>
        <begin position="5"/>
        <end position="140"/>
    </location>
</feature>
<protein>
    <recommendedName>
        <fullName evidence="1">DUF1468 domain-containing protein</fullName>
    </recommendedName>
</protein>
<sequence>MVIPVLAIVFTLYFFSTILNSPWTAQVSAFSLGSLLLLFCVIFVAKTVYQLRRGDGTLSFGNIVSRDDLASGRVGLFLATLGFTLLIDYLGFTLTTFLFLLVSMTILARGRGFMRITLVSALMALGGWAVFILAFDTRFPRGWFETTMKAVLANG</sequence>
<dbReference type="STRING" id="1267768.BV394_02560"/>
<name>A0A1U7DFL5_9RHOB</name>
<proteinExistence type="predicted"/>
<dbReference type="Pfam" id="PF07331">
    <property type="entry name" value="TctB"/>
    <property type="match status" value="1"/>
</dbReference>
<dbReference type="OrthoDB" id="7355232at2"/>
<evidence type="ECO:0000313" key="2">
    <source>
        <dbReference type="EMBL" id="APX88751.1"/>
    </source>
</evidence>
<reference evidence="2 3" key="1">
    <citation type="submission" date="2017-01" db="EMBL/GenBank/DDBJ databases">
        <title>Genomic analysis of Xuhuaishuia manganoxidans DY6-4.</title>
        <authorList>
            <person name="Wang X."/>
        </authorList>
    </citation>
    <scope>NUCLEOTIDE SEQUENCE [LARGE SCALE GENOMIC DNA]</scope>
    <source>
        <strain evidence="2 3">DY6-4</strain>
    </source>
</reference>